<evidence type="ECO:0000259" key="7">
    <source>
        <dbReference type="PROSITE" id="PS50106"/>
    </source>
</evidence>
<protein>
    <submittedName>
        <fullName evidence="8">S41 family peptidase</fullName>
    </submittedName>
</protein>
<dbReference type="FunFam" id="3.90.226.10:FF:000029">
    <property type="entry name" value="Peptidase, S41 family"/>
    <property type="match status" value="1"/>
</dbReference>
<dbReference type="Pfam" id="PF13180">
    <property type="entry name" value="PDZ_2"/>
    <property type="match status" value="1"/>
</dbReference>
<dbReference type="SMART" id="SM00228">
    <property type="entry name" value="PDZ"/>
    <property type="match status" value="1"/>
</dbReference>
<dbReference type="SUPFAM" id="SSF52096">
    <property type="entry name" value="ClpP/crotonase"/>
    <property type="match status" value="1"/>
</dbReference>
<feature type="domain" description="PDZ" evidence="7">
    <location>
        <begin position="91"/>
        <end position="159"/>
    </location>
</feature>
<dbReference type="InterPro" id="IPR029045">
    <property type="entry name" value="ClpP/crotonase-like_dom_sf"/>
</dbReference>
<evidence type="ECO:0000256" key="6">
    <source>
        <dbReference type="SAM" id="MobiDB-lite"/>
    </source>
</evidence>
<dbReference type="InterPro" id="IPR005151">
    <property type="entry name" value="Tail-specific_protease"/>
</dbReference>
<feature type="compositionally biased region" description="Basic and acidic residues" evidence="6">
    <location>
        <begin position="377"/>
        <end position="393"/>
    </location>
</feature>
<dbReference type="EMBL" id="JACNFK010000023">
    <property type="protein sequence ID" value="MBC8519393.1"/>
    <property type="molecule type" value="Genomic_DNA"/>
</dbReference>
<evidence type="ECO:0000313" key="9">
    <source>
        <dbReference type="Proteomes" id="UP000654401"/>
    </source>
</evidence>
<dbReference type="AlphaFoldDB" id="A0A8J6TSB1"/>
<dbReference type="Pfam" id="PF22694">
    <property type="entry name" value="CtpB_N-like"/>
    <property type="match status" value="1"/>
</dbReference>
<dbReference type="SUPFAM" id="SSF50156">
    <property type="entry name" value="PDZ domain-like"/>
    <property type="match status" value="1"/>
</dbReference>
<dbReference type="InterPro" id="IPR055210">
    <property type="entry name" value="CtpA/B_N"/>
</dbReference>
<dbReference type="CDD" id="cd06782">
    <property type="entry name" value="cpPDZ_CPP-like"/>
    <property type="match status" value="1"/>
</dbReference>
<accession>A0A8J6TSB1</accession>
<dbReference type="Gene3D" id="2.30.42.10">
    <property type="match status" value="1"/>
</dbReference>
<reference evidence="8 9" key="1">
    <citation type="submission" date="2020-08" db="EMBL/GenBank/DDBJ databases">
        <title>Bridging the membrane lipid divide: bacteria of the FCB group superphylum have the potential to synthesize archaeal ether lipids.</title>
        <authorList>
            <person name="Villanueva L."/>
            <person name="Von Meijenfeldt F.A.B."/>
            <person name="Westbye A.B."/>
            <person name="Yadav S."/>
            <person name="Hopmans E.C."/>
            <person name="Dutilh B.E."/>
            <person name="Sinninghe Damste J.S."/>
        </authorList>
    </citation>
    <scope>NUCLEOTIDE SEQUENCE [LARGE SCALE GENOMIC DNA]</scope>
    <source>
        <strain evidence="8">NIOZ-UU100</strain>
    </source>
</reference>
<comment type="caution">
    <text evidence="8">The sequence shown here is derived from an EMBL/GenBank/DDBJ whole genome shotgun (WGS) entry which is preliminary data.</text>
</comment>
<dbReference type="GO" id="GO:0004175">
    <property type="term" value="F:endopeptidase activity"/>
    <property type="evidence" value="ECO:0007669"/>
    <property type="project" value="TreeGrafter"/>
</dbReference>
<dbReference type="InterPro" id="IPR004447">
    <property type="entry name" value="Peptidase_S41A"/>
</dbReference>
<dbReference type="GO" id="GO:0007165">
    <property type="term" value="P:signal transduction"/>
    <property type="evidence" value="ECO:0007669"/>
    <property type="project" value="TreeGrafter"/>
</dbReference>
<feature type="compositionally biased region" description="Polar residues" evidence="6">
    <location>
        <begin position="395"/>
        <end position="404"/>
    </location>
</feature>
<dbReference type="PANTHER" id="PTHR32060:SF30">
    <property type="entry name" value="CARBOXY-TERMINAL PROCESSING PROTEASE CTPA"/>
    <property type="match status" value="1"/>
</dbReference>
<dbReference type="InterPro" id="IPR001478">
    <property type="entry name" value="PDZ"/>
</dbReference>
<gene>
    <name evidence="8" type="ORF">H8D24_03175</name>
</gene>
<evidence type="ECO:0000313" key="8">
    <source>
        <dbReference type="EMBL" id="MBC8519393.1"/>
    </source>
</evidence>
<dbReference type="GO" id="GO:0006508">
    <property type="term" value="P:proteolysis"/>
    <property type="evidence" value="ECO:0007669"/>
    <property type="project" value="UniProtKB-KW"/>
</dbReference>
<dbReference type="Gene3D" id="3.30.750.44">
    <property type="match status" value="1"/>
</dbReference>
<dbReference type="Gene3D" id="3.90.226.10">
    <property type="entry name" value="2-enoyl-CoA Hydratase, Chain A, domain 1"/>
    <property type="match status" value="1"/>
</dbReference>
<evidence type="ECO:0000256" key="3">
    <source>
        <dbReference type="ARBA" id="ARBA00022801"/>
    </source>
</evidence>
<proteinExistence type="inferred from homology"/>
<dbReference type="GO" id="GO:0030288">
    <property type="term" value="C:outer membrane-bounded periplasmic space"/>
    <property type="evidence" value="ECO:0007669"/>
    <property type="project" value="TreeGrafter"/>
</dbReference>
<dbReference type="PANTHER" id="PTHR32060">
    <property type="entry name" value="TAIL-SPECIFIC PROTEASE"/>
    <property type="match status" value="1"/>
</dbReference>
<evidence type="ECO:0000256" key="5">
    <source>
        <dbReference type="RuleBase" id="RU004404"/>
    </source>
</evidence>
<name>A0A8J6TSB1_9GAMM</name>
<keyword evidence="2 5" id="KW-0645">Protease</keyword>
<dbReference type="CDD" id="cd07560">
    <property type="entry name" value="Peptidase_S41_CPP"/>
    <property type="match status" value="1"/>
</dbReference>
<organism evidence="8 9">
    <name type="scientific">Candidatus Thiopontia autotrophica</name>
    <dbReference type="NCBI Taxonomy" id="2841688"/>
    <lineage>
        <taxon>Bacteria</taxon>
        <taxon>Pseudomonadati</taxon>
        <taxon>Pseudomonadota</taxon>
        <taxon>Gammaproteobacteria</taxon>
        <taxon>Candidatus Thiopontia</taxon>
    </lineage>
</organism>
<dbReference type="Proteomes" id="UP000654401">
    <property type="component" value="Unassembled WGS sequence"/>
</dbReference>
<keyword evidence="4 5" id="KW-0720">Serine protease</keyword>
<evidence type="ECO:0000256" key="4">
    <source>
        <dbReference type="ARBA" id="ARBA00022825"/>
    </source>
</evidence>
<dbReference type="NCBIfam" id="TIGR00225">
    <property type="entry name" value="prc"/>
    <property type="match status" value="1"/>
</dbReference>
<dbReference type="InterPro" id="IPR036034">
    <property type="entry name" value="PDZ_sf"/>
</dbReference>
<dbReference type="SMART" id="SM00245">
    <property type="entry name" value="TSPc"/>
    <property type="match status" value="1"/>
</dbReference>
<dbReference type="PROSITE" id="PS50106">
    <property type="entry name" value="PDZ"/>
    <property type="match status" value="1"/>
</dbReference>
<dbReference type="Pfam" id="PF03572">
    <property type="entry name" value="Peptidase_S41"/>
    <property type="match status" value="1"/>
</dbReference>
<evidence type="ECO:0000256" key="1">
    <source>
        <dbReference type="ARBA" id="ARBA00009179"/>
    </source>
</evidence>
<feature type="region of interest" description="Disordered" evidence="6">
    <location>
        <begin position="377"/>
        <end position="424"/>
    </location>
</feature>
<keyword evidence="3 5" id="KW-0378">Hydrolase</keyword>
<comment type="similarity">
    <text evidence="1 5">Belongs to the peptidase S41A family.</text>
</comment>
<sequence>MKTKARDLLILLTGLILGISLAVERSVLAEREEGAVVPLPLDELRAFSEAFSNIKNSYVEDVSDEELLNNAIKGMVSGLDPHSSYLLPEAHDELQVSTTGEFGGLGIEVGMEDGFVKVISPIDDTPAQRAGMQAGDLIIRIDGTAVQGITLGDAVKKMRGKVGTKIELTVVRKGEDQALTVNIIRDVIKIRSVKSRTLEDGFGYVRISQFQMRTGENLEKAIKKLIKENDGEDLNGLVLDLRNNPGGVLSAAVTVADAFLTDGLLVYTDGRVKDSKIEFEADSDDIMNGAPLVVLVNSGSASASEIVSGALQDHKRAVIMGTKTFGKGSVQTILPMREGAALKLTTARYYTPSGRSIQAEGIAPDIELSNIKIEKSDKDKKKNLHRVSERDLSGHLSNGNGETSNGDDDTGTRKADDGEEPETNLAEDDFVLFEALNMLKGLHLLHAPH</sequence>
<dbReference type="GO" id="GO:0008236">
    <property type="term" value="F:serine-type peptidase activity"/>
    <property type="evidence" value="ECO:0007669"/>
    <property type="project" value="UniProtKB-KW"/>
</dbReference>
<dbReference type="FunFam" id="2.30.42.10:FF:000063">
    <property type="entry name" value="Peptidase, S41 family"/>
    <property type="match status" value="1"/>
</dbReference>
<evidence type="ECO:0000256" key="2">
    <source>
        <dbReference type="ARBA" id="ARBA00022670"/>
    </source>
</evidence>